<dbReference type="EMBL" id="AJ248286">
    <property type="protein sequence ID" value="CAB50009.1"/>
    <property type="molecule type" value="Genomic_DNA"/>
</dbReference>
<dbReference type="EMBL" id="HE613800">
    <property type="protein sequence ID" value="CCE70511.1"/>
    <property type="molecule type" value="Genomic_DNA"/>
</dbReference>
<dbReference type="RefSeq" id="WP_010868216.1">
    <property type="nucleotide sequence ID" value="NC_000868.1"/>
</dbReference>
<dbReference type="PIR" id="D75088">
    <property type="entry name" value="D75088"/>
</dbReference>
<evidence type="ECO:0000313" key="1">
    <source>
        <dbReference type="EMBL" id="CAB50009.1"/>
    </source>
</evidence>
<organism evidence="1 3">
    <name type="scientific">Pyrococcus abyssi (strain GE5 / Orsay)</name>
    <dbReference type="NCBI Taxonomy" id="272844"/>
    <lineage>
        <taxon>Archaea</taxon>
        <taxon>Methanobacteriati</taxon>
        <taxon>Methanobacteriota</taxon>
        <taxon>Thermococci</taxon>
        <taxon>Thermococcales</taxon>
        <taxon>Thermococcaceae</taxon>
        <taxon>Pyrococcus</taxon>
    </lineage>
</organism>
<dbReference type="Proteomes" id="UP000000810">
    <property type="component" value="Chromosome"/>
</dbReference>
<dbReference type="KEGG" id="pab:PAB0726"/>
<dbReference type="PATRIC" id="fig|272844.11.peg.1154"/>
<dbReference type="Proteomes" id="UP000009139">
    <property type="component" value="Chromosome"/>
</dbReference>
<evidence type="ECO:0000313" key="4">
    <source>
        <dbReference type="Proteomes" id="UP000009139"/>
    </source>
</evidence>
<name>Q9UZP7_PYRAB</name>
<proteinExistence type="predicted"/>
<reference evidence="1" key="2">
    <citation type="journal article" date="2000" name="J. Mol. Biol.">
        <title>Archaeal homologs of eukaryotic methylation guide small nucleolar RNAs: lessons from the Pyrococcus genomes.</title>
        <authorList>
            <person name="Gaspin C."/>
            <person name="Cavaille J."/>
            <person name="Erauso G."/>
        </authorList>
    </citation>
    <scope>NUCLEOTIDE SEQUENCE</scope>
    <source>
        <strain evidence="1">Orsay</strain>
    </source>
</reference>
<dbReference type="eggNOG" id="arCOG03824">
    <property type="taxonomic scope" value="Archaea"/>
</dbReference>
<reference evidence="1" key="1">
    <citation type="submission" date="1999-07" db="EMBL/GenBank/DDBJ databases">
        <authorList>
            <person name="Genoscope"/>
        </authorList>
    </citation>
    <scope>NUCLEOTIDE SEQUENCE</scope>
    <source>
        <strain evidence="1">Orsay</strain>
    </source>
</reference>
<reference evidence="1 3" key="4">
    <citation type="journal article" date="2003" name="Mol. Microbiol.">
        <title>An integrated analysis of the genome of the hyperthermophilic archaeon Pyrococcus abyssi.</title>
        <authorList>
            <person name="Cohen G."/>
            <person name="Barbe V."/>
            <person name="Flament D."/>
            <person name="Galperin M."/>
            <person name="Heilig R."/>
            <person name="Ripp R."/>
            <person name="Lecompte O."/>
            <person name="Prieur D."/>
            <person name="Poch O."/>
            <person name="Quellerou J."/>
            <person name="Thierry J.C."/>
            <person name="Van der Oost J."/>
            <person name="Weissenbach J."/>
            <person name="Zivanovic Y."/>
            <person name="Forterre P."/>
        </authorList>
    </citation>
    <scope>NUCLEOTIDE SEQUENCE [LARGE SCALE GENOMIC DNA]</scope>
    <source>
        <strain evidence="3">GE5 / Orsay</strain>
        <strain evidence="1">Orsay</strain>
    </source>
</reference>
<reference evidence="2 4" key="5">
    <citation type="journal article" date="2012" name="Curr. Microbiol.">
        <title>Re-annotation of two hyperthermophilic archaea Pyrococcus abyssi GE5 and Pyrococcus furiosus DSM 3638.</title>
        <authorList>
            <person name="Gao J."/>
            <person name="Wang J."/>
        </authorList>
    </citation>
    <scope>GENOME REANNOTATION</scope>
    <source>
        <strain evidence="2">GE5</strain>
        <strain evidence="4">GE5 / Orsay</strain>
    </source>
</reference>
<dbReference type="AlphaFoldDB" id="Q9UZP7"/>
<dbReference type="OrthoDB" id="86024at2157"/>
<sequence>MRRIKVPYIIFKTKSGIYGIDAYTSLRVEKVERAATLIRRFDKMPSMIKMEETELALISKDNVGDFLIRLKDYTKNKAASKLNQRFKKMRRWNLFRFLGIPTGHSRHISEEERLAKENREALLALSILNVVLKGDVEPLGYSFIELEIRDDGVYIDGKKDGVYTELLKVDMRAAIALLELAR</sequence>
<protein>
    <submittedName>
        <fullName evidence="1">Uncharacterized protein</fullName>
    </submittedName>
</protein>
<dbReference type="HOGENOM" id="CLU_1451468_0_0_2"/>
<keyword evidence="3" id="KW-1185">Reference proteome</keyword>
<evidence type="ECO:0000313" key="2">
    <source>
        <dbReference type="EMBL" id="CCE70511.1"/>
    </source>
</evidence>
<dbReference type="STRING" id="272844.PAB0726"/>
<evidence type="ECO:0000313" key="3">
    <source>
        <dbReference type="Proteomes" id="UP000000810"/>
    </source>
</evidence>
<reference evidence="1" key="3">
    <citation type="journal article" date="2001" name="Genome Res.">
        <title>Genome evolution at the genus level: comparison of three complete genomes of hyperthermophilic archaea.</title>
        <authorList>
            <person name="Lecompte O."/>
            <person name="Ripp R."/>
            <person name="Puzos-Barbe V."/>
            <person name="Duprat S."/>
            <person name="Heilig R."/>
            <person name="Dietrich J."/>
            <person name="Thierry J.C."/>
            <person name="Poch O."/>
        </authorList>
    </citation>
    <scope>NUCLEOTIDE SEQUENCE</scope>
    <source>
        <strain evidence="1">Orsay</strain>
    </source>
</reference>
<gene>
    <name evidence="1" type="ordered locus">PAB0726</name>
</gene>
<accession>Q9UZP7</accession>